<dbReference type="AlphaFoldDB" id="A0A370G7L1"/>
<dbReference type="Proteomes" id="UP000254958">
    <property type="component" value="Unassembled WGS sequence"/>
</dbReference>
<comment type="caution">
    <text evidence="4">The sequence shown here is derived from an EMBL/GenBank/DDBJ whole genome shotgun (WGS) entry which is preliminary data.</text>
</comment>
<evidence type="ECO:0008006" key="7">
    <source>
        <dbReference type="Google" id="ProtNLM"/>
    </source>
</evidence>
<feature type="chain" id="PRO_5044585317" description="Lipoprotein" evidence="2">
    <location>
        <begin position="24"/>
        <end position="76"/>
    </location>
</feature>
<dbReference type="EMBL" id="JABEQI010000002">
    <property type="protein sequence ID" value="MBB2185969.1"/>
    <property type="molecule type" value="Genomic_DNA"/>
</dbReference>
<evidence type="ECO:0000313" key="4">
    <source>
        <dbReference type="EMBL" id="RDI39787.1"/>
    </source>
</evidence>
<protein>
    <recommendedName>
        <fullName evidence="7">Lipoprotein</fullName>
    </recommendedName>
</protein>
<dbReference type="Proteomes" id="UP000562982">
    <property type="component" value="Unassembled WGS sequence"/>
</dbReference>
<evidence type="ECO:0000256" key="2">
    <source>
        <dbReference type="SAM" id="SignalP"/>
    </source>
</evidence>
<dbReference type="PROSITE" id="PS51257">
    <property type="entry name" value="PROKAR_LIPOPROTEIN"/>
    <property type="match status" value="1"/>
</dbReference>
<proteinExistence type="predicted"/>
<sequence length="76" mass="7818">MRASVLKMVFVMGIALPILSACADRGRPLDDDGDSYAENDGGRSGGRGPGGMGGGQGLWAEALRTATQVGMGFLHH</sequence>
<evidence type="ECO:0000313" key="6">
    <source>
        <dbReference type="Proteomes" id="UP000562982"/>
    </source>
</evidence>
<dbReference type="EMBL" id="QQAW01000002">
    <property type="protein sequence ID" value="RDI39787.1"/>
    <property type="molecule type" value="Genomic_DNA"/>
</dbReference>
<reference evidence="4 5" key="1">
    <citation type="submission" date="2018-07" db="EMBL/GenBank/DDBJ databases">
        <title>Genomic Encyclopedia of Type Strains, Phase IV (KMG-IV): sequencing the most valuable type-strain genomes for metagenomic binning, comparative biology and taxonomic classification.</title>
        <authorList>
            <person name="Goeker M."/>
        </authorList>
    </citation>
    <scope>NUCLEOTIDE SEQUENCE [LARGE SCALE GENOMIC DNA]</scope>
    <source>
        <strain evidence="4 5">DSM 5603</strain>
    </source>
</reference>
<name>A0A370G7L1_GLULI</name>
<gene>
    <name evidence="4" type="ORF">C7453_102583</name>
    <name evidence="3" type="ORF">HLH32_06160</name>
</gene>
<accession>A0A370G7L1</accession>
<reference evidence="3 6" key="2">
    <citation type="submission" date="2020-04" db="EMBL/GenBank/DDBJ databases">
        <title>Description of novel Gluconacetobacter.</title>
        <authorList>
            <person name="Sombolestani A."/>
        </authorList>
    </citation>
    <scope>NUCLEOTIDE SEQUENCE [LARGE SCALE GENOMIC DNA]</scope>
    <source>
        <strain evidence="3 6">LMG 1382</strain>
    </source>
</reference>
<dbReference type="RefSeq" id="WP_114726602.1">
    <property type="nucleotide sequence ID" value="NZ_BJMI01000009.1"/>
</dbReference>
<keyword evidence="5" id="KW-1185">Reference proteome</keyword>
<evidence type="ECO:0000313" key="3">
    <source>
        <dbReference type="EMBL" id="MBB2185969.1"/>
    </source>
</evidence>
<feature type="compositionally biased region" description="Gly residues" evidence="1">
    <location>
        <begin position="42"/>
        <end position="55"/>
    </location>
</feature>
<organism evidence="4 5">
    <name type="scientific">Gluconacetobacter liquefaciens</name>
    <name type="common">Acetobacter liquefaciens</name>
    <dbReference type="NCBI Taxonomy" id="89584"/>
    <lineage>
        <taxon>Bacteria</taxon>
        <taxon>Pseudomonadati</taxon>
        <taxon>Pseudomonadota</taxon>
        <taxon>Alphaproteobacteria</taxon>
        <taxon>Acetobacterales</taxon>
        <taxon>Acetobacteraceae</taxon>
        <taxon>Gluconacetobacter</taxon>
    </lineage>
</organism>
<feature type="region of interest" description="Disordered" evidence="1">
    <location>
        <begin position="29"/>
        <end position="55"/>
    </location>
</feature>
<feature type="signal peptide" evidence="2">
    <location>
        <begin position="1"/>
        <end position="23"/>
    </location>
</feature>
<evidence type="ECO:0000256" key="1">
    <source>
        <dbReference type="SAM" id="MobiDB-lite"/>
    </source>
</evidence>
<keyword evidence="2" id="KW-0732">Signal</keyword>
<evidence type="ECO:0000313" key="5">
    <source>
        <dbReference type="Proteomes" id="UP000254958"/>
    </source>
</evidence>